<accession>A0A9P1FVQ9</accession>
<reference evidence="3 4" key="2">
    <citation type="submission" date="2024-05" db="EMBL/GenBank/DDBJ databases">
        <authorList>
            <person name="Chen Y."/>
            <person name="Shah S."/>
            <person name="Dougan E. K."/>
            <person name="Thang M."/>
            <person name="Chan C."/>
        </authorList>
    </citation>
    <scope>NUCLEOTIDE SEQUENCE [LARGE SCALE GENOMIC DNA]</scope>
</reference>
<evidence type="ECO:0000313" key="3">
    <source>
        <dbReference type="EMBL" id="CAL4775384.1"/>
    </source>
</evidence>
<feature type="compositionally biased region" description="Polar residues" evidence="1">
    <location>
        <begin position="274"/>
        <end position="288"/>
    </location>
</feature>
<feature type="compositionally biased region" description="Basic residues" evidence="1">
    <location>
        <begin position="421"/>
        <end position="450"/>
    </location>
</feature>
<feature type="compositionally biased region" description="Basic and acidic residues" evidence="1">
    <location>
        <begin position="143"/>
        <end position="155"/>
    </location>
</feature>
<keyword evidence="4" id="KW-1185">Reference proteome</keyword>
<protein>
    <submittedName>
        <fullName evidence="2">Uncharacterized protein</fullName>
    </submittedName>
</protein>
<gene>
    <name evidence="2" type="ORF">C1SCF055_LOCUS15298</name>
</gene>
<feature type="compositionally biased region" description="Acidic residues" evidence="1">
    <location>
        <begin position="205"/>
        <end position="220"/>
    </location>
</feature>
<dbReference type="Proteomes" id="UP001152797">
    <property type="component" value="Unassembled WGS sequence"/>
</dbReference>
<feature type="region of interest" description="Disordered" evidence="1">
    <location>
        <begin position="267"/>
        <end position="450"/>
    </location>
</feature>
<dbReference type="EMBL" id="CAMXCT020001228">
    <property type="protein sequence ID" value="CAL1141447.1"/>
    <property type="molecule type" value="Genomic_DNA"/>
</dbReference>
<evidence type="ECO:0000313" key="4">
    <source>
        <dbReference type="Proteomes" id="UP001152797"/>
    </source>
</evidence>
<feature type="compositionally biased region" description="Acidic residues" evidence="1">
    <location>
        <begin position="392"/>
        <end position="417"/>
    </location>
</feature>
<feature type="region of interest" description="Disordered" evidence="1">
    <location>
        <begin position="201"/>
        <end position="223"/>
    </location>
</feature>
<sequence length="450" mass="49111">MWENCRPLRERAIRGKTLVASVDDAVQPTPPSLENMSKNHTLLKGFTSYMAATGVICTSHIDPVKKAVVGFYTLMQCDVETDAGVTVCHEVAKSIKRMLTIIRFKWRRWEMPRDPKVRDLVQDLAKASDKAFKEGRSPFIFKADEESNKKGRPNIDDISDTEAASDFTIRDTLSRSCSSLEEEQEKSLAELRALAMADASGFNPEQDDTLPMDSQPVEDDAGFHSKEPAACEVVDVDGDQPDSAAAGPAGPQPDAVMALLQLVKAKISTHEQSRGSTEPTPATASVPSKDSKELVPEQLDALAPAATPSCSTPQPPCAAYPDPDQACADAKDGNKAVAKALETSLEEKEPLNDDHDDGIDDVKLKSMPFLREQQLQLANAKKRKHKSGPEDGREDGDGECEDEEEDLDGEEEEEEEVDLPRRRRRGKGAKAKAKCKAKAKAKGKAKARVS</sequence>
<dbReference type="EMBL" id="CAMXCT030001228">
    <property type="protein sequence ID" value="CAL4775384.1"/>
    <property type="molecule type" value="Genomic_DNA"/>
</dbReference>
<dbReference type="OrthoDB" id="406268at2759"/>
<comment type="caution">
    <text evidence="2">The sequence shown here is derived from an EMBL/GenBank/DDBJ whole genome shotgun (WGS) entry which is preliminary data.</text>
</comment>
<evidence type="ECO:0000313" key="2">
    <source>
        <dbReference type="EMBL" id="CAI3988072.1"/>
    </source>
</evidence>
<dbReference type="AlphaFoldDB" id="A0A9P1FVQ9"/>
<proteinExistence type="predicted"/>
<reference evidence="2" key="1">
    <citation type="submission" date="2022-10" db="EMBL/GenBank/DDBJ databases">
        <authorList>
            <person name="Chen Y."/>
            <person name="Dougan E. K."/>
            <person name="Chan C."/>
            <person name="Rhodes N."/>
            <person name="Thang M."/>
        </authorList>
    </citation>
    <scope>NUCLEOTIDE SEQUENCE</scope>
</reference>
<name>A0A9P1FVQ9_9DINO</name>
<feature type="region of interest" description="Disordered" evidence="1">
    <location>
        <begin position="143"/>
        <end position="163"/>
    </location>
</feature>
<evidence type="ECO:0000256" key="1">
    <source>
        <dbReference type="SAM" id="MobiDB-lite"/>
    </source>
</evidence>
<organism evidence="2">
    <name type="scientific">Cladocopium goreaui</name>
    <dbReference type="NCBI Taxonomy" id="2562237"/>
    <lineage>
        <taxon>Eukaryota</taxon>
        <taxon>Sar</taxon>
        <taxon>Alveolata</taxon>
        <taxon>Dinophyceae</taxon>
        <taxon>Suessiales</taxon>
        <taxon>Symbiodiniaceae</taxon>
        <taxon>Cladocopium</taxon>
    </lineage>
</organism>
<dbReference type="EMBL" id="CAMXCT010001228">
    <property type="protein sequence ID" value="CAI3988072.1"/>
    <property type="molecule type" value="Genomic_DNA"/>
</dbReference>